<name>A0A382CYI0_9ZZZZ</name>
<feature type="transmembrane region" description="Helical" evidence="5">
    <location>
        <begin position="82"/>
        <end position="99"/>
    </location>
</feature>
<dbReference type="GO" id="GO:0035435">
    <property type="term" value="P:phosphate ion transmembrane transport"/>
    <property type="evidence" value="ECO:0007669"/>
    <property type="project" value="TreeGrafter"/>
</dbReference>
<feature type="non-terminal residue" evidence="7">
    <location>
        <position position="211"/>
    </location>
</feature>
<comment type="subcellular location">
    <subcellularLocation>
        <location evidence="1">Endomembrane system</location>
        <topology evidence="1">Multi-pass membrane protein</topology>
    </subcellularLocation>
</comment>
<dbReference type="AlphaFoldDB" id="A0A382CYI0"/>
<dbReference type="Gene3D" id="1.20.1250.20">
    <property type="entry name" value="MFS general substrate transporter like domains"/>
    <property type="match status" value="1"/>
</dbReference>
<evidence type="ECO:0000256" key="3">
    <source>
        <dbReference type="ARBA" id="ARBA00022989"/>
    </source>
</evidence>
<evidence type="ECO:0000256" key="1">
    <source>
        <dbReference type="ARBA" id="ARBA00004127"/>
    </source>
</evidence>
<evidence type="ECO:0000256" key="4">
    <source>
        <dbReference type="ARBA" id="ARBA00023136"/>
    </source>
</evidence>
<reference evidence="7" key="1">
    <citation type="submission" date="2018-05" db="EMBL/GenBank/DDBJ databases">
        <authorList>
            <person name="Lanie J.A."/>
            <person name="Ng W.-L."/>
            <person name="Kazmierczak K.M."/>
            <person name="Andrzejewski T.M."/>
            <person name="Davidsen T.M."/>
            <person name="Wayne K.J."/>
            <person name="Tettelin H."/>
            <person name="Glass J.I."/>
            <person name="Rusch D."/>
            <person name="Podicherti R."/>
            <person name="Tsui H.-C.T."/>
            <person name="Winkler M.E."/>
        </authorList>
    </citation>
    <scope>NUCLEOTIDE SEQUENCE</scope>
</reference>
<sequence>MRDDIGYPSPLRSWLIWSSGSLFFLLGFFHRMAPAVLHRELTIDFSLSASSLGGLTSLYFYSYTAMQIPTGLLADRFGPRRLLTVGLASTALSSVFFALAQDLFWAGIARFLIGGSVAIAFVTTLKLSSHWLPQKRYAFAAGLLLVAGMTGAVFAGFPLHTASLIFGWRDVTMASALLSALMAGMVFWYVRDDPTEKGFKSYSLEDPGKPQ</sequence>
<keyword evidence="3 5" id="KW-1133">Transmembrane helix</keyword>
<dbReference type="Pfam" id="PF07690">
    <property type="entry name" value="MFS_1"/>
    <property type="match status" value="1"/>
</dbReference>
<dbReference type="GO" id="GO:0012505">
    <property type="term" value="C:endomembrane system"/>
    <property type="evidence" value="ECO:0007669"/>
    <property type="project" value="UniProtKB-SubCell"/>
</dbReference>
<keyword evidence="4 5" id="KW-0472">Membrane</keyword>
<dbReference type="InterPro" id="IPR051337">
    <property type="entry name" value="OPA_Antiporter"/>
</dbReference>
<dbReference type="PANTHER" id="PTHR43826">
    <property type="entry name" value="GLUCOSE-6-PHOSPHATE EXCHANGER SLC37A4"/>
    <property type="match status" value="1"/>
</dbReference>
<feature type="domain" description="Major facilitator superfamily (MFS) profile" evidence="6">
    <location>
        <begin position="15"/>
        <end position="211"/>
    </location>
</feature>
<dbReference type="PROSITE" id="PS50850">
    <property type="entry name" value="MFS"/>
    <property type="match status" value="1"/>
</dbReference>
<evidence type="ECO:0000256" key="5">
    <source>
        <dbReference type="SAM" id="Phobius"/>
    </source>
</evidence>
<dbReference type="PANTHER" id="PTHR43826:SF3">
    <property type="entry name" value="GLUCOSE-6-PHOSPHATE EXCHANGER SLC37A4"/>
    <property type="match status" value="1"/>
</dbReference>
<accession>A0A382CYI0</accession>
<dbReference type="GO" id="GO:0016020">
    <property type="term" value="C:membrane"/>
    <property type="evidence" value="ECO:0007669"/>
    <property type="project" value="UniProtKB-ARBA"/>
</dbReference>
<dbReference type="GO" id="GO:0061513">
    <property type="term" value="F:glucose 6-phosphate:phosphate antiporter activity"/>
    <property type="evidence" value="ECO:0007669"/>
    <property type="project" value="TreeGrafter"/>
</dbReference>
<dbReference type="InterPro" id="IPR036259">
    <property type="entry name" value="MFS_trans_sf"/>
</dbReference>
<dbReference type="EMBL" id="UINC01036726">
    <property type="protein sequence ID" value="SVB31135.1"/>
    <property type="molecule type" value="Genomic_DNA"/>
</dbReference>
<keyword evidence="2 5" id="KW-0812">Transmembrane</keyword>
<evidence type="ECO:0000313" key="7">
    <source>
        <dbReference type="EMBL" id="SVB31135.1"/>
    </source>
</evidence>
<dbReference type="SUPFAM" id="SSF103473">
    <property type="entry name" value="MFS general substrate transporter"/>
    <property type="match status" value="1"/>
</dbReference>
<evidence type="ECO:0000256" key="2">
    <source>
        <dbReference type="ARBA" id="ARBA00022692"/>
    </source>
</evidence>
<feature type="transmembrane region" description="Helical" evidence="5">
    <location>
        <begin position="137"/>
        <end position="159"/>
    </location>
</feature>
<evidence type="ECO:0000259" key="6">
    <source>
        <dbReference type="PROSITE" id="PS50850"/>
    </source>
</evidence>
<feature type="transmembrane region" description="Helical" evidence="5">
    <location>
        <begin position="105"/>
        <end position="125"/>
    </location>
</feature>
<feature type="transmembrane region" description="Helical" evidence="5">
    <location>
        <begin position="171"/>
        <end position="190"/>
    </location>
</feature>
<feature type="transmembrane region" description="Helical" evidence="5">
    <location>
        <begin position="12"/>
        <end position="29"/>
    </location>
</feature>
<protein>
    <recommendedName>
        <fullName evidence="6">Major facilitator superfamily (MFS) profile domain-containing protein</fullName>
    </recommendedName>
</protein>
<gene>
    <name evidence="7" type="ORF">METZ01_LOCUS183989</name>
</gene>
<dbReference type="InterPro" id="IPR011701">
    <property type="entry name" value="MFS"/>
</dbReference>
<proteinExistence type="predicted"/>
<organism evidence="7">
    <name type="scientific">marine metagenome</name>
    <dbReference type="NCBI Taxonomy" id="408172"/>
    <lineage>
        <taxon>unclassified sequences</taxon>
        <taxon>metagenomes</taxon>
        <taxon>ecological metagenomes</taxon>
    </lineage>
</organism>
<dbReference type="InterPro" id="IPR020846">
    <property type="entry name" value="MFS_dom"/>
</dbReference>
<feature type="transmembrane region" description="Helical" evidence="5">
    <location>
        <begin position="41"/>
        <end position="61"/>
    </location>
</feature>